<feature type="transmembrane region" description="Helical" evidence="7">
    <location>
        <begin position="178"/>
        <end position="195"/>
    </location>
</feature>
<evidence type="ECO:0000256" key="5">
    <source>
        <dbReference type="RuleBase" id="RU003750"/>
    </source>
</evidence>
<protein>
    <submittedName>
        <fullName evidence="8">Uncharacterized protein</fullName>
    </submittedName>
</protein>
<keyword evidence="7" id="KW-1133">Transmembrane helix</keyword>
<evidence type="ECO:0000256" key="1">
    <source>
        <dbReference type="ARBA" id="ARBA00004370"/>
    </source>
</evidence>
<gene>
    <name evidence="8" type="ORF">PSNMU_V1.4_AUG-EV-PASAV3_0115620</name>
</gene>
<dbReference type="EMBL" id="CAACVS010000648">
    <property type="protein sequence ID" value="VEU44545.1"/>
    <property type="molecule type" value="Genomic_DNA"/>
</dbReference>
<proteinExistence type="inferred from homology"/>
<dbReference type="InterPro" id="IPR048254">
    <property type="entry name" value="CDP_ALCOHOL_P_TRANSF_CS"/>
</dbReference>
<comment type="subcellular location">
    <subcellularLocation>
        <location evidence="1">Membrane</location>
    </subcellularLocation>
</comment>
<evidence type="ECO:0000256" key="6">
    <source>
        <dbReference type="SAM" id="MobiDB-lite"/>
    </source>
</evidence>
<dbReference type="OrthoDB" id="196717at2759"/>
<evidence type="ECO:0000256" key="7">
    <source>
        <dbReference type="SAM" id="Phobius"/>
    </source>
</evidence>
<feature type="compositionally biased region" description="Low complexity" evidence="6">
    <location>
        <begin position="1"/>
        <end position="17"/>
    </location>
</feature>
<evidence type="ECO:0000313" key="8">
    <source>
        <dbReference type="EMBL" id="VEU44545.1"/>
    </source>
</evidence>
<feature type="transmembrane region" description="Helical" evidence="7">
    <location>
        <begin position="331"/>
        <end position="353"/>
    </location>
</feature>
<dbReference type="GO" id="GO:0016020">
    <property type="term" value="C:membrane"/>
    <property type="evidence" value="ECO:0007669"/>
    <property type="project" value="UniProtKB-SubCell"/>
</dbReference>
<evidence type="ECO:0000256" key="2">
    <source>
        <dbReference type="ARBA" id="ARBA00010441"/>
    </source>
</evidence>
<feature type="transmembrane region" description="Helical" evidence="7">
    <location>
        <begin position="113"/>
        <end position="131"/>
    </location>
</feature>
<reference evidence="8 9" key="1">
    <citation type="submission" date="2019-01" db="EMBL/GenBank/DDBJ databases">
        <authorList>
            <person name="Ferrante I. M."/>
        </authorList>
    </citation>
    <scope>NUCLEOTIDE SEQUENCE [LARGE SCALE GENOMIC DNA]</scope>
    <source>
        <strain evidence="8 9">B856</strain>
    </source>
</reference>
<dbReference type="PROSITE" id="PS00379">
    <property type="entry name" value="CDP_ALCOHOL_P_TRANSF"/>
    <property type="match status" value="1"/>
</dbReference>
<feature type="transmembrane region" description="Helical" evidence="7">
    <location>
        <begin position="307"/>
        <end position="325"/>
    </location>
</feature>
<feature type="transmembrane region" description="Helical" evidence="7">
    <location>
        <begin position="81"/>
        <end position="101"/>
    </location>
</feature>
<dbReference type="Gene3D" id="1.20.120.1760">
    <property type="match status" value="1"/>
</dbReference>
<feature type="transmembrane region" description="Helical" evidence="7">
    <location>
        <begin position="267"/>
        <end position="286"/>
    </location>
</feature>
<name>A0A448ZR64_9STRA</name>
<evidence type="ECO:0000313" key="9">
    <source>
        <dbReference type="Proteomes" id="UP000291116"/>
    </source>
</evidence>
<evidence type="ECO:0000256" key="4">
    <source>
        <dbReference type="ARBA" id="ARBA00023136"/>
    </source>
</evidence>
<accession>A0A448ZR64</accession>
<dbReference type="GO" id="GO:0008654">
    <property type="term" value="P:phospholipid biosynthetic process"/>
    <property type="evidence" value="ECO:0007669"/>
    <property type="project" value="InterPro"/>
</dbReference>
<dbReference type="Proteomes" id="UP000291116">
    <property type="component" value="Unassembled WGS sequence"/>
</dbReference>
<dbReference type="PANTHER" id="PTHR10414:SF37">
    <property type="entry name" value="BB IN A BOXCAR, ISOFORM C"/>
    <property type="match status" value="1"/>
</dbReference>
<keyword evidence="7" id="KW-0812">Transmembrane</keyword>
<comment type="similarity">
    <text evidence="2 5">Belongs to the CDP-alcohol phosphatidyltransferase class-I family.</text>
</comment>
<dbReference type="PANTHER" id="PTHR10414">
    <property type="entry name" value="ETHANOLAMINEPHOSPHOTRANSFERASE"/>
    <property type="match status" value="1"/>
</dbReference>
<dbReference type="InterPro" id="IPR014472">
    <property type="entry name" value="CHOPT"/>
</dbReference>
<evidence type="ECO:0000256" key="3">
    <source>
        <dbReference type="ARBA" id="ARBA00022679"/>
    </source>
</evidence>
<sequence length="432" mass="48934">MTTASSSDNASDAANTNEPGDTRAVHTWIFEPATSERNSKAFTDAGIEAIANHKYKAGHYTFLDNLLNPIWTWLTNLLPMWLAPNAVTMLGGLHCALSYFTTWYYSPNFATPLPDWVVFLSGYCTIAYYTLDCMDGKQARRTGQSSPLGQLFDHGFDCICNLAHSSTQAGYLLLESRWFFAFQGSLFFAFFMAQWEEYYTGMLPHAMGNFGVTEVNYSIGLFAIWNSLIDRERFWTTPLGDFLPAFLLDGSTPVAIPPPLLAAEIRYVGMGIWLLGAVFLCGCSFYRTVTSPFVRENHLRLSALSKLVTPFLIAVAPFWLPYHVLEQETRYISVGMGLLISFLTKKMICFSMARQTFASIQMEAFPYFGIIWLIRSDYFNQHILTDQITKVILAGFCVYQAYRLVTWAKLAIDQICTRLDINCLTIKHKKKD</sequence>
<dbReference type="InterPro" id="IPR043130">
    <property type="entry name" value="CDP-OH_PTrfase_TM_dom"/>
</dbReference>
<keyword evidence="9" id="KW-1185">Reference proteome</keyword>
<dbReference type="AlphaFoldDB" id="A0A448ZR64"/>
<dbReference type="GO" id="GO:0016780">
    <property type="term" value="F:phosphotransferase activity, for other substituted phosphate groups"/>
    <property type="evidence" value="ECO:0007669"/>
    <property type="project" value="InterPro"/>
</dbReference>
<dbReference type="PIRSF" id="PIRSF015665">
    <property type="entry name" value="CHOPT"/>
    <property type="match status" value="1"/>
</dbReference>
<feature type="region of interest" description="Disordered" evidence="6">
    <location>
        <begin position="1"/>
        <end position="20"/>
    </location>
</feature>
<dbReference type="InterPro" id="IPR000462">
    <property type="entry name" value="CDP-OH_P_trans"/>
</dbReference>
<keyword evidence="4 7" id="KW-0472">Membrane</keyword>
<dbReference type="Pfam" id="PF01066">
    <property type="entry name" value="CDP-OH_P_transf"/>
    <property type="match status" value="1"/>
</dbReference>
<organism evidence="8 9">
    <name type="scientific">Pseudo-nitzschia multistriata</name>
    <dbReference type="NCBI Taxonomy" id="183589"/>
    <lineage>
        <taxon>Eukaryota</taxon>
        <taxon>Sar</taxon>
        <taxon>Stramenopiles</taxon>
        <taxon>Ochrophyta</taxon>
        <taxon>Bacillariophyta</taxon>
        <taxon>Bacillariophyceae</taxon>
        <taxon>Bacillariophycidae</taxon>
        <taxon>Bacillariales</taxon>
        <taxon>Bacillariaceae</taxon>
        <taxon>Pseudo-nitzschia</taxon>
    </lineage>
</organism>
<keyword evidence="3 5" id="KW-0808">Transferase</keyword>